<dbReference type="KEGG" id="ptan:CRYO30217_00495"/>
<keyword evidence="2" id="KW-1003">Cell membrane</keyword>
<dbReference type="AlphaFoldDB" id="A0A916JKM5"/>
<evidence type="ECO:0000256" key="6">
    <source>
        <dbReference type="SAM" id="Phobius"/>
    </source>
</evidence>
<keyword evidence="8" id="KW-1185">Reference proteome</keyword>
<evidence type="ECO:0000313" key="7">
    <source>
        <dbReference type="EMBL" id="CAG5077837.1"/>
    </source>
</evidence>
<evidence type="ECO:0000256" key="2">
    <source>
        <dbReference type="ARBA" id="ARBA00022475"/>
    </source>
</evidence>
<accession>A0A916JKM5</accession>
<dbReference type="RefSeq" id="WP_258540727.1">
    <property type="nucleotide sequence ID" value="NZ_OU015584.1"/>
</dbReference>
<reference evidence="7" key="1">
    <citation type="submission" date="2021-04" db="EMBL/GenBank/DDBJ databases">
        <authorList>
            <person name="Rodrigo-Torres L."/>
            <person name="Arahal R. D."/>
            <person name="Lucena T."/>
        </authorList>
    </citation>
    <scope>NUCLEOTIDE SEQUENCE</scope>
    <source>
        <strain evidence="7">AS29M-1</strain>
    </source>
</reference>
<protein>
    <recommendedName>
        <fullName evidence="9">Cytochrome C oxidase subunit IV</fullName>
    </recommendedName>
</protein>
<evidence type="ECO:0000256" key="4">
    <source>
        <dbReference type="ARBA" id="ARBA00022989"/>
    </source>
</evidence>
<comment type="subcellular location">
    <subcellularLocation>
        <location evidence="1">Cell membrane</location>
        <topology evidence="1">Multi-pass membrane protein</topology>
    </subcellularLocation>
</comment>
<keyword evidence="3 6" id="KW-0812">Transmembrane</keyword>
<organism evidence="7 8">
    <name type="scientific">Parvicella tangerina</name>
    <dbReference type="NCBI Taxonomy" id="2829795"/>
    <lineage>
        <taxon>Bacteria</taxon>
        <taxon>Pseudomonadati</taxon>
        <taxon>Bacteroidota</taxon>
        <taxon>Flavobacteriia</taxon>
        <taxon>Flavobacteriales</taxon>
        <taxon>Parvicellaceae</taxon>
        <taxon>Parvicella</taxon>
    </lineage>
</organism>
<keyword evidence="5 6" id="KW-0472">Membrane</keyword>
<dbReference type="InterPro" id="IPR005171">
    <property type="entry name" value="Cyt_c_oxidase_su4_prok"/>
</dbReference>
<dbReference type="Pfam" id="PF03626">
    <property type="entry name" value="COX4_pro"/>
    <property type="match status" value="1"/>
</dbReference>
<proteinExistence type="predicted"/>
<keyword evidence="4 6" id="KW-1133">Transmembrane helix</keyword>
<feature type="transmembrane region" description="Helical" evidence="6">
    <location>
        <begin position="30"/>
        <end position="51"/>
    </location>
</feature>
<evidence type="ECO:0000256" key="5">
    <source>
        <dbReference type="ARBA" id="ARBA00023136"/>
    </source>
</evidence>
<feature type="transmembrane region" description="Helical" evidence="6">
    <location>
        <begin position="95"/>
        <end position="115"/>
    </location>
</feature>
<feature type="transmembrane region" description="Helical" evidence="6">
    <location>
        <begin position="63"/>
        <end position="83"/>
    </location>
</feature>
<name>A0A916JKM5_9FLAO</name>
<evidence type="ECO:0000256" key="3">
    <source>
        <dbReference type="ARBA" id="ARBA00022692"/>
    </source>
</evidence>
<sequence length="127" mass="14783">MERDDLIRDNEYSLSANHDEAHGKEIRKTIWFVTGLLTLITVVEVLVGAFIKQYDEGTVAGYWWIVKYSFIALTLVKAGYIVLKFMHLGDETKSFKYVLLVPYFIFIAYLIFILLTESTYWNGILFP</sequence>
<gene>
    <name evidence="7" type="ORF">CRYO30217_00495</name>
</gene>
<evidence type="ECO:0000256" key="1">
    <source>
        <dbReference type="ARBA" id="ARBA00004651"/>
    </source>
</evidence>
<evidence type="ECO:0000313" key="8">
    <source>
        <dbReference type="Proteomes" id="UP000683507"/>
    </source>
</evidence>
<dbReference type="Proteomes" id="UP000683507">
    <property type="component" value="Chromosome"/>
</dbReference>
<dbReference type="GO" id="GO:0005886">
    <property type="term" value="C:plasma membrane"/>
    <property type="evidence" value="ECO:0007669"/>
    <property type="project" value="UniProtKB-SubCell"/>
</dbReference>
<evidence type="ECO:0008006" key="9">
    <source>
        <dbReference type="Google" id="ProtNLM"/>
    </source>
</evidence>
<dbReference type="EMBL" id="OU015584">
    <property type="protein sequence ID" value="CAG5077837.1"/>
    <property type="molecule type" value="Genomic_DNA"/>
</dbReference>